<dbReference type="InterPro" id="IPR019787">
    <property type="entry name" value="Znf_PHD-finger"/>
</dbReference>
<feature type="binding site" evidence="9">
    <location>
        <position position="187"/>
    </location>
    <ligand>
        <name>Zn(2+)</name>
        <dbReference type="ChEBI" id="CHEBI:29105"/>
        <label>1</label>
    </ligand>
</feature>
<feature type="binding site" evidence="9">
    <location>
        <position position="206"/>
    </location>
    <ligand>
        <name>Zn(2+)</name>
        <dbReference type="ChEBI" id="CHEBI:29105"/>
        <label>2</label>
    </ligand>
</feature>
<dbReference type="SMART" id="SM01408">
    <property type="entry name" value="ING"/>
    <property type="match status" value="1"/>
</dbReference>
<dbReference type="InterPro" id="IPR028651">
    <property type="entry name" value="ING_fam"/>
</dbReference>
<dbReference type="CDD" id="cd16859">
    <property type="entry name" value="ING_ING4_5"/>
    <property type="match status" value="1"/>
</dbReference>
<feature type="site" description="Histone H3K4me3 binding" evidence="8">
    <location>
        <position position="177"/>
    </location>
</feature>
<feature type="site" description="Histone H3K4me3 binding" evidence="8">
    <location>
        <position position="173"/>
    </location>
</feature>
<dbReference type="Pfam" id="PF12998">
    <property type="entry name" value="ING"/>
    <property type="match status" value="1"/>
</dbReference>
<evidence type="ECO:0000256" key="9">
    <source>
        <dbReference type="PIRSR" id="PIRSR628651-51"/>
    </source>
</evidence>
<dbReference type="InterPro" id="IPR001965">
    <property type="entry name" value="Znf_PHD"/>
</dbReference>
<accession>A0AAD9UHF2</accession>
<organism evidence="15 16">
    <name type="scientific">Ridgeia piscesae</name>
    <name type="common">Tubeworm</name>
    <dbReference type="NCBI Taxonomy" id="27915"/>
    <lineage>
        <taxon>Eukaryota</taxon>
        <taxon>Metazoa</taxon>
        <taxon>Spiralia</taxon>
        <taxon>Lophotrochozoa</taxon>
        <taxon>Annelida</taxon>
        <taxon>Polychaeta</taxon>
        <taxon>Sedentaria</taxon>
        <taxon>Canalipalpata</taxon>
        <taxon>Sabellida</taxon>
        <taxon>Siboglinidae</taxon>
        <taxon>Ridgeia</taxon>
    </lineage>
</organism>
<dbReference type="GO" id="GO:0008270">
    <property type="term" value="F:zinc ion binding"/>
    <property type="evidence" value="ECO:0007669"/>
    <property type="project" value="UniProtKB-KW"/>
</dbReference>
<evidence type="ECO:0000256" key="1">
    <source>
        <dbReference type="ARBA" id="ARBA00004123"/>
    </source>
</evidence>
<dbReference type="SMART" id="SM00249">
    <property type="entry name" value="PHD"/>
    <property type="match status" value="1"/>
</dbReference>
<comment type="subcellular location">
    <subcellularLocation>
        <location evidence="1 11">Nucleus</location>
    </subcellularLocation>
</comment>
<evidence type="ECO:0000256" key="11">
    <source>
        <dbReference type="RuleBase" id="RU361213"/>
    </source>
</evidence>
<dbReference type="Gene3D" id="6.10.140.1740">
    <property type="match status" value="1"/>
</dbReference>
<feature type="binding site" evidence="9">
    <location>
        <position position="176"/>
    </location>
    <ligand>
        <name>Zn(2+)</name>
        <dbReference type="ChEBI" id="CHEBI:29105"/>
        <label>2</label>
    </ligand>
</feature>
<feature type="binding site" evidence="9">
    <location>
        <position position="203"/>
    </location>
    <ligand>
        <name>Zn(2+)</name>
        <dbReference type="ChEBI" id="CHEBI:29105"/>
        <label>2</label>
    </ligand>
</feature>
<evidence type="ECO:0000256" key="2">
    <source>
        <dbReference type="ARBA" id="ARBA00010210"/>
    </source>
</evidence>
<dbReference type="AlphaFoldDB" id="A0AAD9UHF2"/>
<dbReference type="PROSITE" id="PS01359">
    <property type="entry name" value="ZF_PHD_1"/>
    <property type="match status" value="1"/>
</dbReference>
<dbReference type="PROSITE" id="PS50016">
    <property type="entry name" value="ZF_PHD_2"/>
    <property type="match status" value="1"/>
</dbReference>
<sequence length="215" mass="25045">MRDLDTRSQDLLKNIDKMADEYTKDVYKLPREKRGEMVKKIEKLFEKSREYGDDKVQLAMQTYEMVDKQIRRLDADLARFEAELKEQAAGGKALDLRERSGSKKKRRDKDKDLDDEVPKKKKRKSQQLEPVVEPARIPTLPLSIAHASDVLDMPVDPNEPTYCICRQVSYGEMIGCDNPDCPIEWFHFACVTLPSKPKGKWFCPRCTVERKKKHI</sequence>
<feature type="compositionally biased region" description="Basic and acidic residues" evidence="13">
    <location>
        <begin position="109"/>
        <end position="118"/>
    </location>
</feature>
<comment type="caution">
    <text evidence="15">The sequence shown here is derived from an EMBL/GenBank/DDBJ whole genome shotgun (WGS) entry which is preliminary data.</text>
</comment>
<dbReference type="GO" id="GO:0006355">
    <property type="term" value="P:regulation of DNA-templated transcription"/>
    <property type="evidence" value="ECO:0007669"/>
    <property type="project" value="TreeGrafter"/>
</dbReference>
<keyword evidence="3 9" id="KW-0479">Metal-binding</keyword>
<dbReference type="InterPro" id="IPR013083">
    <property type="entry name" value="Znf_RING/FYVE/PHD"/>
</dbReference>
<dbReference type="FunFam" id="3.30.40.10:FF:000016">
    <property type="entry name" value="Inhibitor of growth protein"/>
    <property type="match status" value="1"/>
</dbReference>
<evidence type="ECO:0000256" key="6">
    <source>
        <dbReference type="ARBA" id="ARBA00022853"/>
    </source>
</evidence>
<feature type="site" description="Histone H3K4me3 binding" evidence="8">
    <location>
        <position position="162"/>
    </location>
</feature>
<dbReference type="PANTHER" id="PTHR10333">
    <property type="entry name" value="INHIBITOR OF GROWTH PROTEIN"/>
    <property type="match status" value="1"/>
</dbReference>
<evidence type="ECO:0000256" key="5">
    <source>
        <dbReference type="ARBA" id="ARBA00022833"/>
    </source>
</evidence>
<feature type="site" description="Histone H3K4me3 binding" evidence="8">
    <location>
        <position position="185"/>
    </location>
</feature>
<dbReference type="Gene3D" id="3.30.40.10">
    <property type="entry name" value="Zinc/RING finger domain, C3HC4 (zinc finger)"/>
    <property type="match status" value="1"/>
</dbReference>
<feature type="binding site" evidence="9">
    <location>
        <position position="163"/>
    </location>
    <ligand>
        <name>Zn(2+)</name>
        <dbReference type="ChEBI" id="CHEBI:29105"/>
        <label>1</label>
    </ligand>
</feature>
<evidence type="ECO:0000259" key="14">
    <source>
        <dbReference type="PROSITE" id="PS50016"/>
    </source>
</evidence>
<keyword evidence="12" id="KW-0175">Coiled coil</keyword>
<name>A0AAD9UHF2_RIDPI</name>
<feature type="binding site" evidence="9">
    <location>
        <position position="181"/>
    </location>
    <ligand>
        <name>Zn(2+)</name>
        <dbReference type="ChEBI" id="CHEBI:29105"/>
        <label>2</label>
    </ligand>
</feature>
<protein>
    <recommendedName>
        <fullName evidence="11">Inhibitor of growth protein</fullName>
    </recommendedName>
</protein>
<evidence type="ECO:0000256" key="7">
    <source>
        <dbReference type="ARBA" id="ARBA00023242"/>
    </source>
</evidence>
<feature type="binding site" evidence="9">
    <location>
        <position position="190"/>
    </location>
    <ligand>
        <name>Zn(2+)</name>
        <dbReference type="ChEBI" id="CHEBI:29105"/>
        <label>1</label>
    </ligand>
</feature>
<dbReference type="Proteomes" id="UP001209878">
    <property type="component" value="Unassembled WGS sequence"/>
</dbReference>
<evidence type="ECO:0000313" key="16">
    <source>
        <dbReference type="Proteomes" id="UP001209878"/>
    </source>
</evidence>
<dbReference type="Pfam" id="PF00628">
    <property type="entry name" value="PHD"/>
    <property type="match status" value="1"/>
</dbReference>
<dbReference type="SUPFAM" id="SSF57903">
    <property type="entry name" value="FYVE/PHD zinc finger"/>
    <property type="match status" value="1"/>
</dbReference>
<dbReference type="EMBL" id="JAODUO010000106">
    <property type="protein sequence ID" value="KAK2189461.1"/>
    <property type="molecule type" value="Genomic_DNA"/>
</dbReference>
<comment type="similarity">
    <text evidence="2 11">Belongs to the ING family.</text>
</comment>
<proteinExistence type="inferred from homology"/>
<dbReference type="PANTHER" id="PTHR10333:SF41">
    <property type="entry name" value="INHIBITOR OF GROWTH PROTEIN 5"/>
    <property type="match status" value="1"/>
</dbReference>
<feature type="region of interest" description="Disordered" evidence="13">
    <location>
        <begin position="91"/>
        <end position="132"/>
    </location>
</feature>
<keyword evidence="7 11" id="KW-0539">Nucleus</keyword>
<keyword evidence="6 11" id="KW-0156">Chromatin regulator</keyword>
<keyword evidence="5 9" id="KW-0862">Zinc</keyword>
<dbReference type="InterPro" id="IPR024610">
    <property type="entry name" value="ING_N_histone-binding"/>
</dbReference>
<dbReference type="InterPro" id="IPR019786">
    <property type="entry name" value="Zinc_finger_PHD-type_CS"/>
</dbReference>
<evidence type="ECO:0000256" key="13">
    <source>
        <dbReference type="SAM" id="MobiDB-lite"/>
    </source>
</evidence>
<dbReference type="GO" id="GO:0005634">
    <property type="term" value="C:nucleus"/>
    <property type="evidence" value="ECO:0007669"/>
    <property type="project" value="UniProtKB-SubCell"/>
</dbReference>
<evidence type="ECO:0000256" key="10">
    <source>
        <dbReference type="PROSITE-ProRule" id="PRU00146"/>
    </source>
</evidence>
<keyword evidence="4 10" id="KW-0863">Zinc-finger</keyword>
<dbReference type="CDD" id="cd15586">
    <property type="entry name" value="PHD_ING4_5"/>
    <property type="match status" value="1"/>
</dbReference>
<feature type="binding site" evidence="9">
    <location>
        <position position="165"/>
    </location>
    <ligand>
        <name>Zn(2+)</name>
        <dbReference type="ChEBI" id="CHEBI:29105"/>
        <label>1</label>
    </ligand>
</feature>
<evidence type="ECO:0000256" key="4">
    <source>
        <dbReference type="ARBA" id="ARBA00022771"/>
    </source>
</evidence>
<dbReference type="InterPro" id="IPR011011">
    <property type="entry name" value="Znf_FYVE_PHD"/>
</dbReference>
<comment type="subunit">
    <text evidence="11">Component of an histone acetyltransferase complex. Interacts with H3K4me3 and to a lesser extent with H3K4me2.</text>
</comment>
<feature type="coiled-coil region" evidence="12">
    <location>
        <begin position="63"/>
        <end position="90"/>
    </location>
</feature>
<evidence type="ECO:0000313" key="15">
    <source>
        <dbReference type="EMBL" id="KAK2189461.1"/>
    </source>
</evidence>
<evidence type="ECO:0000256" key="8">
    <source>
        <dbReference type="PIRSR" id="PIRSR628651-50"/>
    </source>
</evidence>
<keyword evidence="16" id="KW-1185">Reference proteome</keyword>
<evidence type="ECO:0000256" key="12">
    <source>
        <dbReference type="SAM" id="Coils"/>
    </source>
</evidence>
<dbReference type="GO" id="GO:0006325">
    <property type="term" value="P:chromatin organization"/>
    <property type="evidence" value="ECO:0007669"/>
    <property type="project" value="UniProtKB-KW"/>
</dbReference>
<gene>
    <name evidence="15" type="ORF">NP493_106g05069</name>
</gene>
<feature type="domain" description="PHD-type" evidence="14">
    <location>
        <begin position="160"/>
        <end position="209"/>
    </location>
</feature>
<reference evidence="15" key="1">
    <citation type="journal article" date="2023" name="Mol. Biol. Evol.">
        <title>Third-Generation Sequencing Reveals the Adaptive Role of the Epigenome in Three Deep-Sea Polychaetes.</title>
        <authorList>
            <person name="Perez M."/>
            <person name="Aroh O."/>
            <person name="Sun Y."/>
            <person name="Lan Y."/>
            <person name="Juniper S.K."/>
            <person name="Young C.R."/>
            <person name="Angers B."/>
            <person name="Qian P.Y."/>
        </authorList>
    </citation>
    <scope>NUCLEOTIDE SEQUENCE</scope>
    <source>
        <strain evidence="15">R07B-5</strain>
    </source>
</reference>
<evidence type="ECO:0000256" key="3">
    <source>
        <dbReference type="ARBA" id="ARBA00022723"/>
    </source>
</evidence>
<comment type="domain">
    <text evidence="11">The PHD-type zinc finger mediates the binding to H3K4me3.</text>
</comment>
<comment type="function">
    <text evidence="11">Component of an histone acetyltransferase complex.</text>
</comment>